<organism evidence="3 4">
    <name type="scientific">Nicotiana sylvestris</name>
    <name type="common">Wood tobacco</name>
    <name type="synonym">South American tobacco</name>
    <dbReference type="NCBI Taxonomy" id="4096"/>
    <lineage>
        <taxon>Eukaryota</taxon>
        <taxon>Viridiplantae</taxon>
        <taxon>Streptophyta</taxon>
        <taxon>Embryophyta</taxon>
        <taxon>Tracheophyta</taxon>
        <taxon>Spermatophyta</taxon>
        <taxon>Magnoliopsida</taxon>
        <taxon>eudicotyledons</taxon>
        <taxon>Gunneridae</taxon>
        <taxon>Pentapetalae</taxon>
        <taxon>asterids</taxon>
        <taxon>lamiids</taxon>
        <taxon>Solanales</taxon>
        <taxon>Solanaceae</taxon>
        <taxon>Nicotianoideae</taxon>
        <taxon>Nicotianeae</taxon>
        <taxon>Nicotiana</taxon>
    </lineage>
</organism>
<dbReference type="Gene3D" id="3.30.420.10">
    <property type="entry name" value="Ribonuclease H-like superfamily/Ribonuclease H"/>
    <property type="match status" value="1"/>
</dbReference>
<dbReference type="SUPFAM" id="SSF53098">
    <property type="entry name" value="Ribonuclease H-like"/>
    <property type="match status" value="1"/>
</dbReference>
<evidence type="ECO:0000313" key="3">
    <source>
        <dbReference type="Proteomes" id="UP000189701"/>
    </source>
</evidence>
<dbReference type="InterPro" id="IPR001584">
    <property type="entry name" value="Integrase_cat-core"/>
</dbReference>
<evidence type="ECO:0000259" key="2">
    <source>
        <dbReference type="PROSITE" id="PS50994"/>
    </source>
</evidence>
<dbReference type="STRING" id="4096.A0A1U7Y2Z2"/>
<dbReference type="Gene3D" id="1.10.340.70">
    <property type="match status" value="1"/>
</dbReference>
<evidence type="ECO:0000256" key="1">
    <source>
        <dbReference type="ARBA" id="ARBA00023268"/>
    </source>
</evidence>
<dbReference type="OrthoDB" id="1223163at2759"/>
<dbReference type="SUPFAM" id="SSF56672">
    <property type="entry name" value="DNA/RNA polymerases"/>
    <property type="match status" value="1"/>
</dbReference>
<dbReference type="Pfam" id="PF17921">
    <property type="entry name" value="Integrase_H2C2"/>
    <property type="match status" value="1"/>
</dbReference>
<sequence>MVKAVEKLPPPILVKGVRSFLGHADFYRRFIKDFSKIATPLCRLLEKYVTFNFDVACLKAFEEFKKKLVTTPIIVAPDWSLPFELMCDASDLAIGAVLGQRKDKLNYTTTEKELLAVVWAFEEFWAYLEFDIKIRDRKGTENQVADHLSGLENHDHVEGGGQIKEVFPDEQLFAITQDPPPWYADYVNYLVSGVLPPEIESEARKMFLHNVELVLYDCHTSPYGDHHGGDRTAAKVLQFGLFWQTLLKDAHAFIKKCDQCQRTRTITRRHEMPLNNILEVELFDVWGIDFMGPFPPSRGNKYILLAVDYVSKWVEAIALPTNDAMVVATFVKKNIFSRFGTPRALISDEGTHFGNRLLNNLLDKYGVRHRVATAYHPQTSGQANVSNREIKKILEKTVSVNRKGWAAKLDDALWAYRTAYKMPIGASPYKLVYGKACHLPVELEHKAYWAIKMLNMNIEAACEKRLMQLNELWLFPGKLKSRCSGLFEVVRVMPYGAIELRALNGERKFLVNGPRVKHYWGGMINREKTKVVLADE</sequence>
<dbReference type="Proteomes" id="UP000189701">
    <property type="component" value="Unplaced"/>
</dbReference>
<dbReference type="InterPro" id="IPR036397">
    <property type="entry name" value="RNaseH_sf"/>
</dbReference>
<protein>
    <submittedName>
        <fullName evidence="4">Uncharacterized protein LOC104240470</fullName>
    </submittedName>
</protein>
<dbReference type="GO" id="GO:0003824">
    <property type="term" value="F:catalytic activity"/>
    <property type="evidence" value="ECO:0007669"/>
    <property type="project" value="UniProtKB-KW"/>
</dbReference>
<dbReference type="eggNOG" id="KOG0017">
    <property type="taxonomic scope" value="Eukaryota"/>
</dbReference>
<dbReference type="InterPro" id="IPR041588">
    <property type="entry name" value="Integrase_H2C2"/>
</dbReference>
<dbReference type="PROSITE" id="PS50994">
    <property type="entry name" value="INTEGRASE"/>
    <property type="match status" value="1"/>
</dbReference>
<gene>
    <name evidence="4" type="primary">LOC104240470</name>
</gene>
<dbReference type="Pfam" id="PF17919">
    <property type="entry name" value="RT_RNaseH_2"/>
    <property type="match status" value="1"/>
</dbReference>
<dbReference type="GO" id="GO:0015074">
    <property type="term" value="P:DNA integration"/>
    <property type="evidence" value="ECO:0007669"/>
    <property type="project" value="InterPro"/>
</dbReference>
<name>A0A1U7Y2Z2_NICSY</name>
<proteinExistence type="predicted"/>
<dbReference type="PANTHER" id="PTHR37984:SF5">
    <property type="entry name" value="PROTEIN NYNRIN-LIKE"/>
    <property type="match status" value="1"/>
</dbReference>
<dbReference type="InterPro" id="IPR050951">
    <property type="entry name" value="Retrovirus_Pol_polyprotein"/>
</dbReference>
<feature type="domain" description="Integrase catalytic" evidence="2">
    <location>
        <begin position="269"/>
        <end position="436"/>
    </location>
</feature>
<dbReference type="InterPro" id="IPR041577">
    <property type="entry name" value="RT_RNaseH_2"/>
</dbReference>
<dbReference type="AlphaFoldDB" id="A0A1U7Y2Z2"/>
<keyword evidence="3" id="KW-1185">Reference proteome</keyword>
<accession>A0A1U7Y2Z2</accession>
<dbReference type="PANTHER" id="PTHR37984">
    <property type="entry name" value="PROTEIN CBG26694"/>
    <property type="match status" value="1"/>
</dbReference>
<reference evidence="4" key="2">
    <citation type="submission" date="2025-08" db="UniProtKB">
        <authorList>
            <consortium name="RefSeq"/>
        </authorList>
    </citation>
    <scope>IDENTIFICATION</scope>
    <source>
        <tissue evidence="4">Leaf</tissue>
    </source>
</reference>
<dbReference type="Pfam" id="PF00665">
    <property type="entry name" value="rve"/>
    <property type="match status" value="1"/>
</dbReference>
<dbReference type="InterPro" id="IPR012337">
    <property type="entry name" value="RNaseH-like_sf"/>
</dbReference>
<dbReference type="RefSeq" id="XP_009793619.1">
    <property type="nucleotide sequence ID" value="XM_009795317.1"/>
</dbReference>
<dbReference type="GO" id="GO:0003676">
    <property type="term" value="F:nucleic acid binding"/>
    <property type="evidence" value="ECO:0007669"/>
    <property type="project" value="InterPro"/>
</dbReference>
<dbReference type="Gene3D" id="3.30.70.270">
    <property type="match status" value="1"/>
</dbReference>
<reference evidence="3" key="1">
    <citation type="journal article" date="2013" name="Genome Biol.">
        <title>Reference genomes and transcriptomes of Nicotiana sylvestris and Nicotiana tomentosiformis.</title>
        <authorList>
            <person name="Sierro N."/>
            <person name="Battey J.N."/>
            <person name="Ouadi S."/>
            <person name="Bovet L."/>
            <person name="Goepfert S."/>
            <person name="Bakaher N."/>
            <person name="Peitsch M.C."/>
            <person name="Ivanov N.V."/>
        </authorList>
    </citation>
    <scope>NUCLEOTIDE SEQUENCE [LARGE SCALE GENOMIC DNA]</scope>
</reference>
<dbReference type="FunFam" id="3.30.70.270:FF:000020">
    <property type="entry name" value="Transposon Tf2-6 polyprotein-like Protein"/>
    <property type="match status" value="1"/>
</dbReference>
<keyword evidence="1" id="KW-0511">Multifunctional enzyme</keyword>
<evidence type="ECO:0000313" key="4">
    <source>
        <dbReference type="RefSeq" id="XP_009793619.1"/>
    </source>
</evidence>
<dbReference type="InterPro" id="IPR043128">
    <property type="entry name" value="Rev_trsase/Diguanyl_cyclase"/>
</dbReference>
<dbReference type="InterPro" id="IPR043502">
    <property type="entry name" value="DNA/RNA_pol_sf"/>
</dbReference>